<reference evidence="1" key="1">
    <citation type="journal article" date="2022" name="bioRxiv">
        <title>Sequencing and chromosome-scale assembly of the giantPleurodeles waltlgenome.</title>
        <authorList>
            <person name="Brown T."/>
            <person name="Elewa A."/>
            <person name="Iarovenko S."/>
            <person name="Subramanian E."/>
            <person name="Araus A.J."/>
            <person name="Petzold A."/>
            <person name="Susuki M."/>
            <person name="Suzuki K.-i.T."/>
            <person name="Hayashi T."/>
            <person name="Toyoda A."/>
            <person name="Oliveira C."/>
            <person name="Osipova E."/>
            <person name="Leigh N.D."/>
            <person name="Simon A."/>
            <person name="Yun M.H."/>
        </authorList>
    </citation>
    <scope>NUCLEOTIDE SEQUENCE</scope>
    <source>
        <strain evidence="1">20211129_DDA</strain>
        <tissue evidence="1">Liver</tissue>
    </source>
</reference>
<sequence length="75" mass="8434">MARAVVTGSVQWNEHHGECGMREGWQLWRKGKYGLGRVDGSCNCHGFRAMERAPWRMWNAGGLAVVEKGWCGRNG</sequence>
<evidence type="ECO:0000313" key="1">
    <source>
        <dbReference type="EMBL" id="KAJ1110594.1"/>
    </source>
</evidence>
<evidence type="ECO:0000313" key="2">
    <source>
        <dbReference type="Proteomes" id="UP001066276"/>
    </source>
</evidence>
<keyword evidence="2" id="KW-1185">Reference proteome</keyword>
<dbReference type="Proteomes" id="UP001066276">
    <property type="component" value="Chromosome 9"/>
</dbReference>
<dbReference type="AlphaFoldDB" id="A0AAV7N540"/>
<dbReference type="EMBL" id="JANPWB010000013">
    <property type="protein sequence ID" value="KAJ1110594.1"/>
    <property type="molecule type" value="Genomic_DNA"/>
</dbReference>
<gene>
    <name evidence="1" type="ORF">NDU88_007944</name>
</gene>
<protein>
    <submittedName>
        <fullName evidence="1">Uncharacterized protein</fullName>
    </submittedName>
</protein>
<organism evidence="1 2">
    <name type="scientific">Pleurodeles waltl</name>
    <name type="common">Iberian ribbed newt</name>
    <dbReference type="NCBI Taxonomy" id="8319"/>
    <lineage>
        <taxon>Eukaryota</taxon>
        <taxon>Metazoa</taxon>
        <taxon>Chordata</taxon>
        <taxon>Craniata</taxon>
        <taxon>Vertebrata</taxon>
        <taxon>Euteleostomi</taxon>
        <taxon>Amphibia</taxon>
        <taxon>Batrachia</taxon>
        <taxon>Caudata</taxon>
        <taxon>Salamandroidea</taxon>
        <taxon>Salamandridae</taxon>
        <taxon>Pleurodelinae</taxon>
        <taxon>Pleurodeles</taxon>
    </lineage>
</organism>
<proteinExistence type="predicted"/>
<name>A0AAV7N540_PLEWA</name>
<comment type="caution">
    <text evidence="1">The sequence shown here is derived from an EMBL/GenBank/DDBJ whole genome shotgun (WGS) entry which is preliminary data.</text>
</comment>
<accession>A0AAV7N540</accession>